<comment type="caution">
    <text evidence="1">The sequence shown here is derived from an EMBL/GenBank/DDBJ whole genome shotgun (WGS) entry which is preliminary data.</text>
</comment>
<dbReference type="AlphaFoldDB" id="A0A370QTN8"/>
<dbReference type="GO" id="GO:0002143">
    <property type="term" value="P:tRNA wobble position uridine thiolation"/>
    <property type="evidence" value="ECO:0007669"/>
    <property type="project" value="InterPro"/>
</dbReference>
<keyword evidence="2" id="KW-1185">Reference proteome</keyword>
<dbReference type="EMBL" id="QRAP01000003">
    <property type="protein sequence ID" value="RDK92615.1"/>
    <property type="molecule type" value="Genomic_DNA"/>
</dbReference>
<dbReference type="Gene3D" id="3.40.1260.10">
    <property type="entry name" value="DsrEFH-like"/>
    <property type="match status" value="1"/>
</dbReference>
<dbReference type="NCBIfam" id="NF010035">
    <property type="entry name" value="PRK13510.1"/>
    <property type="match status" value="1"/>
</dbReference>
<dbReference type="Pfam" id="PF04077">
    <property type="entry name" value="DsrH"/>
    <property type="match status" value="1"/>
</dbReference>
<sequence>MLHTLNKSPVAADLTTLCLFMGDGDDLVLLQDGVLCAVNGARPLDVLPAAQVYALAADVEARGLSAHISPAIRLLDYTEFVTLSEKHTQQMAW</sequence>
<name>A0A370QTN8_9GAMM</name>
<evidence type="ECO:0000313" key="2">
    <source>
        <dbReference type="Proteomes" id="UP000254848"/>
    </source>
</evidence>
<dbReference type="InterPro" id="IPR007215">
    <property type="entry name" value="Sulphur_relay_TusB/DsrH"/>
</dbReference>
<dbReference type="NCBIfam" id="TIGR03011">
    <property type="entry name" value="sulf_tusB_dsrH"/>
    <property type="match status" value="1"/>
</dbReference>
<evidence type="ECO:0000313" key="1">
    <source>
        <dbReference type="EMBL" id="RDK92615.1"/>
    </source>
</evidence>
<accession>A0A370QTN8</accession>
<dbReference type="PANTHER" id="PTHR37526">
    <property type="entry name" value="PROTEIN TUSB"/>
    <property type="match status" value="1"/>
</dbReference>
<organism evidence="1 2">
    <name type="scientific">Enterobacillus tribolii</name>
    <dbReference type="NCBI Taxonomy" id="1487935"/>
    <lineage>
        <taxon>Bacteria</taxon>
        <taxon>Pseudomonadati</taxon>
        <taxon>Pseudomonadota</taxon>
        <taxon>Gammaproteobacteria</taxon>
        <taxon>Enterobacterales</taxon>
        <taxon>Hafniaceae</taxon>
        <taxon>Enterobacillus</taxon>
    </lineage>
</organism>
<reference evidence="1 2" key="1">
    <citation type="submission" date="2018-07" db="EMBL/GenBank/DDBJ databases">
        <title>Genomic Encyclopedia of Type Strains, Phase IV (KMG-IV): sequencing the most valuable type-strain genomes for metagenomic binning, comparative biology and taxonomic classification.</title>
        <authorList>
            <person name="Goeker M."/>
        </authorList>
    </citation>
    <scope>NUCLEOTIDE SEQUENCE [LARGE SCALE GENOMIC DNA]</scope>
    <source>
        <strain evidence="1 2">DSM 103736</strain>
    </source>
</reference>
<gene>
    <name evidence="1" type="ORF">C8D90_1035</name>
</gene>
<dbReference type="InterPro" id="IPR027396">
    <property type="entry name" value="DsrEFH-like"/>
</dbReference>
<proteinExistence type="predicted"/>
<dbReference type="SUPFAM" id="SSF75169">
    <property type="entry name" value="DsrEFH-like"/>
    <property type="match status" value="1"/>
</dbReference>
<dbReference type="OrthoDB" id="9795117at2"/>
<dbReference type="RefSeq" id="WP_115457820.1">
    <property type="nucleotide sequence ID" value="NZ_QRAP01000003.1"/>
</dbReference>
<dbReference type="PANTHER" id="PTHR37526:SF1">
    <property type="entry name" value="PROTEIN TUSB"/>
    <property type="match status" value="1"/>
</dbReference>
<dbReference type="Proteomes" id="UP000254848">
    <property type="component" value="Unassembled WGS sequence"/>
</dbReference>
<protein>
    <submittedName>
        <fullName evidence="1">tRNA 2-thiouridine synthesizing protein B</fullName>
    </submittedName>
</protein>
<dbReference type="GO" id="GO:1990228">
    <property type="term" value="C:sulfurtransferase complex"/>
    <property type="evidence" value="ECO:0007669"/>
    <property type="project" value="TreeGrafter"/>
</dbReference>